<dbReference type="PANTHER" id="PTHR47156">
    <property type="entry name" value="PROTEIN CBG20824"/>
    <property type="match status" value="1"/>
</dbReference>
<proteinExistence type="predicted"/>
<name>G0MWU2_CAEBE</name>
<keyword evidence="2 4" id="KW-0863">Zinc-finger</keyword>
<dbReference type="PROSITE" id="PS00518">
    <property type="entry name" value="ZF_RING_1"/>
    <property type="match status" value="1"/>
</dbReference>
<dbReference type="InParanoid" id="G0MWU2"/>
<dbReference type="Proteomes" id="UP000008068">
    <property type="component" value="Unassembled WGS sequence"/>
</dbReference>
<dbReference type="STRING" id="135651.G0MWU2"/>
<accession>G0MWU2</accession>
<evidence type="ECO:0000256" key="1">
    <source>
        <dbReference type="ARBA" id="ARBA00022723"/>
    </source>
</evidence>
<dbReference type="PANTHER" id="PTHR47156:SF10">
    <property type="entry name" value="E3 UBIQUITIN-PROTEIN LIGASE TRIM-21-RELATED"/>
    <property type="match status" value="1"/>
</dbReference>
<organism evidence="7">
    <name type="scientific">Caenorhabditis brenneri</name>
    <name type="common">Nematode worm</name>
    <dbReference type="NCBI Taxonomy" id="135651"/>
    <lineage>
        <taxon>Eukaryota</taxon>
        <taxon>Metazoa</taxon>
        <taxon>Ecdysozoa</taxon>
        <taxon>Nematoda</taxon>
        <taxon>Chromadorea</taxon>
        <taxon>Rhabditida</taxon>
        <taxon>Rhabditina</taxon>
        <taxon>Rhabditomorpha</taxon>
        <taxon>Rhabditoidea</taxon>
        <taxon>Rhabditidae</taxon>
        <taxon>Peloderinae</taxon>
        <taxon>Caenorhabditis</taxon>
    </lineage>
</organism>
<keyword evidence="3" id="KW-0862">Zinc</keyword>
<dbReference type="Gene3D" id="3.30.40.10">
    <property type="entry name" value="Zinc/RING finger domain, C3HC4 (zinc finger)"/>
    <property type="match status" value="1"/>
</dbReference>
<evidence type="ECO:0000313" key="7">
    <source>
        <dbReference type="Proteomes" id="UP000008068"/>
    </source>
</evidence>
<evidence type="ECO:0000313" key="6">
    <source>
        <dbReference type="EMBL" id="EGT46257.1"/>
    </source>
</evidence>
<dbReference type="SMART" id="SM00184">
    <property type="entry name" value="RING"/>
    <property type="match status" value="1"/>
</dbReference>
<dbReference type="HOGENOM" id="CLU_140556_0_0_1"/>
<reference evidence="7" key="1">
    <citation type="submission" date="2011-07" db="EMBL/GenBank/DDBJ databases">
        <authorList>
            <consortium name="Caenorhabditis brenneri Sequencing and Analysis Consortium"/>
            <person name="Wilson R.K."/>
        </authorList>
    </citation>
    <scope>NUCLEOTIDE SEQUENCE [LARGE SCALE GENOMIC DNA]</scope>
    <source>
        <strain evidence="7">PB2801</strain>
    </source>
</reference>
<protein>
    <recommendedName>
        <fullName evidence="5">RING-type domain-containing protein</fullName>
    </recommendedName>
</protein>
<keyword evidence="7" id="KW-1185">Reference proteome</keyword>
<dbReference type="FunCoup" id="G0MWU2">
    <property type="interactions" value="10"/>
</dbReference>
<dbReference type="PROSITE" id="PS50089">
    <property type="entry name" value="ZF_RING_2"/>
    <property type="match status" value="1"/>
</dbReference>
<dbReference type="SUPFAM" id="SSF57850">
    <property type="entry name" value="RING/U-box"/>
    <property type="match status" value="1"/>
</dbReference>
<keyword evidence="1" id="KW-0479">Metal-binding</keyword>
<dbReference type="EMBL" id="GL379817">
    <property type="protein sequence ID" value="EGT46257.1"/>
    <property type="molecule type" value="Genomic_DNA"/>
</dbReference>
<sequence>MKMIVLYQLGCSIVTAITFYEFARVWWVGVRLINVDEGRNEVVVQPVESRRSVDESSAKAEPESVSLAAAPKPSCNICSVPYTETGTHTPRLIKECGHTICEQCVGKLLNAKHENLLICPFCQKPTIVNGPAGTLPKNFALLEYRTEVIERTLDTKKTV</sequence>
<dbReference type="OrthoDB" id="5875010at2759"/>
<evidence type="ECO:0000256" key="2">
    <source>
        <dbReference type="ARBA" id="ARBA00022771"/>
    </source>
</evidence>
<dbReference type="Pfam" id="PF14634">
    <property type="entry name" value="zf-RING_5"/>
    <property type="match status" value="1"/>
</dbReference>
<evidence type="ECO:0000259" key="5">
    <source>
        <dbReference type="PROSITE" id="PS50089"/>
    </source>
</evidence>
<dbReference type="eggNOG" id="KOG4185">
    <property type="taxonomic scope" value="Eukaryota"/>
</dbReference>
<dbReference type="GO" id="GO:0008270">
    <property type="term" value="F:zinc ion binding"/>
    <property type="evidence" value="ECO:0007669"/>
    <property type="project" value="UniProtKB-KW"/>
</dbReference>
<evidence type="ECO:0000256" key="4">
    <source>
        <dbReference type="PROSITE-ProRule" id="PRU00175"/>
    </source>
</evidence>
<dbReference type="InterPro" id="IPR013083">
    <property type="entry name" value="Znf_RING/FYVE/PHD"/>
</dbReference>
<dbReference type="InterPro" id="IPR001841">
    <property type="entry name" value="Znf_RING"/>
</dbReference>
<gene>
    <name evidence="6" type="ORF">CAEBREN_25805</name>
</gene>
<dbReference type="AlphaFoldDB" id="G0MWU2"/>
<evidence type="ECO:0000256" key="3">
    <source>
        <dbReference type="ARBA" id="ARBA00022833"/>
    </source>
</evidence>
<feature type="domain" description="RING-type" evidence="5">
    <location>
        <begin position="75"/>
        <end position="123"/>
    </location>
</feature>
<dbReference type="InterPro" id="IPR052667">
    <property type="entry name" value="E3_ubiquitin-ligase_RING"/>
</dbReference>
<dbReference type="InterPro" id="IPR017907">
    <property type="entry name" value="Znf_RING_CS"/>
</dbReference>